<sequence length="455" mass="49464">MVHNVATSGRRCMAPFQTPRRSGRGVSGRPRPQINMQAKAGKKNKVAEDVLITAPIQVQGQEQLTPVEKLQMAPFWSTFCGTSNGAWQGVQAAFSPMTGEAEPVGIDNRGEPVLDVRTITLEARELEDDDDRVVRKSLRAASAQALRDIATQEEWEEEMISSEEDGLVFFDGGTYSRGPSSLLTDEDFPDGGGDLLQADKDRLERQLSLETSTSEGGDEAGVTEDEVIRAEADVGGDGGLNRRVWLLEQCLAWGGEHRLRLRLTIAAFPGDDELEVEVLRIAVLRETWQCLAEDDSPACVADPSQVLPEVSTGTRSQPRDLKGSWKVFDVSASPVPDDAASGEEPGTVLVYFSSETAQEWGPGRGDPGDHGGAFWLPGNALLELRMVPPVSRGAAGDAQEGMETERQGRGLCISFHWLVNERTLVGLQREYSAEGMLMEVRSRTAVKGGWVGGRM</sequence>
<dbReference type="PANTHER" id="PTHR36025">
    <property type="entry name" value="DIHYDROOROTATE DEHYDROGENASE (DUF3598)"/>
    <property type="match status" value="1"/>
</dbReference>
<gene>
    <name evidence="2" type="ORF">WJX75_005765</name>
</gene>
<evidence type="ECO:0000256" key="1">
    <source>
        <dbReference type="SAM" id="MobiDB-lite"/>
    </source>
</evidence>
<proteinExistence type="predicted"/>
<evidence type="ECO:0000313" key="3">
    <source>
        <dbReference type="Proteomes" id="UP001491310"/>
    </source>
</evidence>
<dbReference type="EMBL" id="JALJOT010000006">
    <property type="protein sequence ID" value="KAK9909661.1"/>
    <property type="molecule type" value="Genomic_DNA"/>
</dbReference>
<comment type="caution">
    <text evidence="2">The sequence shown here is derived from an EMBL/GenBank/DDBJ whole genome shotgun (WGS) entry which is preliminary data.</text>
</comment>
<dbReference type="PANTHER" id="PTHR36025:SF1">
    <property type="entry name" value="DIHYDROOROTATE DEHYDROGENASE (DUF3598)"/>
    <property type="match status" value="1"/>
</dbReference>
<name>A0ABR2YRL0_9CHLO</name>
<evidence type="ECO:0000313" key="2">
    <source>
        <dbReference type="EMBL" id="KAK9909661.1"/>
    </source>
</evidence>
<keyword evidence="3" id="KW-1185">Reference proteome</keyword>
<accession>A0ABR2YRL0</accession>
<protein>
    <submittedName>
        <fullName evidence="2">Uncharacterized protein</fullName>
    </submittedName>
</protein>
<reference evidence="2 3" key="1">
    <citation type="journal article" date="2024" name="Nat. Commun.">
        <title>Phylogenomics reveals the evolutionary origins of lichenization in chlorophyte algae.</title>
        <authorList>
            <person name="Puginier C."/>
            <person name="Libourel C."/>
            <person name="Otte J."/>
            <person name="Skaloud P."/>
            <person name="Haon M."/>
            <person name="Grisel S."/>
            <person name="Petersen M."/>
            <person name="Berrin J.G."/>
            <person name="Delaux P.M."/>
            <person name="Dal Grande F."/>
            <person name="Keller J."/>
        </authorList>
    </citation>
    <scope>NUCLEOTIDE SEQUENCE [LARGE SCALE GENOMIC DNA]</scope>
    <source>
        <strain evidence="2 3">SAG 216-7</strain>
    </source>
</reference>
<organism evidence="2 3">
    <name type="scientific">Coccomyxa subellipsoidea</name>
    <dbReference type="NCBI Taxonomy" id="248742"/>
    <lineage>
        <taxon>Eukaryota</taxon>
        <taxon>Viridiplantae</taxon>
        <taxon>Chlorophyta</taxon>
        <taxon>core chlorophytes</taxon>
        <taxon>Trebouxiophyceae</taxon>
        <taxon>Trebouxiophyceae incertae sedis</taxon>
        <taxon>Coccomyxaceae</taxon>
        <taxon>Coccomyxa</taxon>
    </lineage>
</organism>
<feature type="region of interest" description="Disordered" evidence="1">
    <location>
        <begin position="1"/>
        <end position="32"/>
    </location>
</feature>
<dbReference type="Proteomes" id="UP001491310">
    <property type="component" value="Unassembled WGS sequence"/>
</dbReference>